<organism evidence="1 2">
    <name type="scientific">Dreissena polymorpha</name>
    <name type="common">Zebra mussel</name>
    <name type="synonym">Mytilus polymorpha</name>
    <dbReference type="NCBI Taxonomy" id="45954"/>
    <lineage>
        <taxon>Eukaryota</taxon>
        <taxon>Metazoa</taxon>
        <taxon>Spiralia</taxon>
        <taxon>Lophotrochozoa</taxon>
        <taxon>Mollusca</taxon>
        <taxon>Bivalvia</taxon>
        <taxon>Autobranchia</taxon>
        <taxon>Heteroconchia</taxon>
        <taxon>Euheterodonta</taxon>
        <taxon>Imparidentia</taxon>
        <taxon>Neoheterodontei</taxon>
        <taxon>Myida</taxon>
        <taxon>Dreissenoidea</taxon>
        <taxon>Dreissenidae</taxon>
        <taxon>Dreissena</taxon>
    </lineage>
</organism>
<protein>
    <submittedName>
        <fullName evidence="1">Uncharacterized protein</fullName>
    </submittedName>
</protein>
<comment type="caution">
    <text evidence="1">The sequence shown here is derived from an EMBL/GenBank/DDBJ whole genome shotgun (WGS) entry which is preliminary data.</text>
</comment>
<dbReference type="EMBL" id="JAIWYP010000003">
    <property type="protein sequence ID" value="KAH3855229.1"/>
    <property type="molecule type" value="Genomic_DNA"/>
</dbReference>
<dbReference type="AlphaFoldDB" id="A0A9D4LCE1"/>
<reference evidence="1" key="1">
    <citation type="journal article" date="2019" name="bioRxiv">
        <title>The Genome of the Zebra Mussel, Dreissena polymorpha: A Resource for Invasive Species Research.</title>
        <authorList>
            <person name="McCartney M.A."/>
            <person name="Auch B."/>
            <person name="Kono T."/>
            <person name="Mallez S."/>
            <person name="Zhang Y."/>
            <person name="Obille A."/>
            <person name="Becker A."/>
            <person name="Abrahante J.E."/>
            <person name="Garbe J."/>
            <person name="Badalamenti J.P."/>
            <person name="Herman A."/>
            <person name="Mangelson H."/>
            <person name="Liachko I."/>
            <person name="Sullivan S."/>
            <person name="Sone E.D."/>
            <person name="Koren S."/>
            <person name="Silverstein K.A.T."/>
            <person name="Beckman K.B."/>
            <person name="Gohl D.M."/>
        </authorList>
    </citation>
    <scope>NUCLEOTIDE SEQUENCE</scope>
    <source>
        <strain evidence="1">Duluth1</strain>
        <tissue evidence="1">Whole animal</tissue>
    </source>
</reference>
<gene>
    <name evidence="1" type="ORF">DPMN_097793</name>
</gene>
<evidence type="ECO:0000313" key="2">
    <source>
        <dbReference type="Proteomes" id="UP000828390"/>
    </source>
</evidence>
<dbReference type="Proteomes" id="UP000828390">
    <property type="component" value="Unassembled WGS sequence"/>
</dbReference>
<keyword evidence="2" id="KW-1185">Reference proteome</keyword>
<name>A0A9D4LCE1_DREPO</name>
<evidence type="ECO:0000313" key="1">
    <source>
        <dbReference type="EMBL" id="KAH3855229.1"/>
    </source>
</evidence>
<proteinExistence type="predicted"/>
<sequence>MFAWGPEIVIVSLGGDDITTWIRPGHIGLTIVELCHRIKASGVRHVIVAGICKRHVFWEEEMEINTYVKIAIYIAKKVMKKFPVACMFPVRGSGHWSDDGVVICSVAGMDVCM</sequence>
<reference evidence="1" key="2">
    <citation type="submission" date="2020-11" db="EMBL/GenBank/DDBJ databases">
        <authorList>
            <person name="McCartney M.A."/>
            <person name="Auch B."/>
            <person name="Kono T."/>
            <person name="Mallez S."/>
            <person name="Becker A."/>
            <person name="Gohl D.M."/>
            <person name="Silverstein K.A.T."/>
            <person name="Koren S."/>
            <person name="Bechman K.B."/>
            <person name="Herman A."/>
            <person name="Abrahante J.E."/>
            <person name="Garbe J."/>
        </authorList>
    </citation>
    <scope>NUCLEOTIDE SEQUENCE</scope>
    <source>
        <strain evidence="1">Duluth1</strain>
        <tissue evidence="1">Whole animal</tissue>
    </source>
</reference>
<accession>A0A9D4LCE1</accession>